<dbReference type="PRINTS" id="PR00118">
    <property type="entry name" value="BLACTAMASEA"/>
</dbReference>
<comment type="caution">
    <text evidence="9">The sequence shown here is derived from an EMBL/GenBank/DDBJ whole genome shotgun (WGS) entry which is preliminary data.</text>
</comment>
<keyword evidence="4 6" id="KW-0378">Hydrolase</keyword>
<dbReference type="GO" id="GO:0030655">
    <property type="term" value="P:beta-lactam antibiotic catabolic process"/>
    <property type="evidence" value="ECO:0007669"/>
    <property type="project" value="InterPro"/>
</dbReference>
<dbReference type="GO" id="GO:0046677">
    <property type="term" value="P:response to antibiotic"/>
    <property type="evidence" value="ECO:0007669"/>
    <property type="project" value="UniProtKB-UniRule"/>
</dbReference>
<dbReference type="InterPro" id="IPR012338">
    <property type="entry name" value="Beta-lactam/transpept-like"/>
</dbReference>
<gene>
    <name evidence="9" type="ORF">CVO77_19475</name>
</gene>
<keyword evidence="10" id="KW-1185">Reference proteome</keyword>
<evidence type="ECO:0000256" key="7">
    <source>
        <dbReference type="SAM" id="SignalP"/>
    </source>
</evidence>
<evidence type="ECO:0000256" key="6">
    <source>
        <dbReference type="RuleBase" id="RU361140"/>
    </source>
</evidence>
<dbReference type="GO" id="GO:0008800">
    <property type="term" value="F:beta-lactamase activity"/>
    <property type="evidence" value="ECO:0007669"/>
    <property type="project" value="UniProtKB-UniRule"/>
</dbReference>
<dbReference type="NCBIfam" id="NF033103">
    <property type="entry name" value="bla_class_A"/>
    <property type="match status" value="1"/>
</dbReference>
<dbReference type="AlphaFoldDB" id="A0A2S8B442"/>
<accession>A0A2S8B442</accession>
<dbReference type="PANTHER" id="PTHR35333">
    <property type="entry name" value="BETA-LACTAMASE"/>
    <property type="match status" value="1"/>
</dbReference>
<evidence type="ECO:0000256" key="5">
    <source>
        <dbReference type="ARBA" id="ARBA00023251"/>
    </source>
</evidence>
<protein>
    <recommendedName>
        <fullName evidence="3 6">Beta-lactamase</fullName>
        <ecNumber evidence="3 6">3.5.2.6</ecNumber>
    </recommendedName>
</protein>
<evidence type="ECO:0000256" key="2">
    <source>
        <dbReference type="ARBA" id="ARBA00009009"/>
    </source>
</evidence>
<comment type="catalytic activity">
    <reaction evidence="1 6">
        <text>a beta-lactam + H2O = a substituted beta-amino acid</text>
        <dbReference type="Rhea" id="RHEA:20401"/>
        <dbReference type="ChEBI" id="CHEBI:15377"/>
        <dbReference type="ChEBI" id="CHEBI:35627"/>
        <dbReference type="ChEBI" id="CHEBI:140347"/>
        <dbReference type="EC" id="3.5.2.6"/>
    </reaction>
</comment>
<dbReference type="InterPro" id="IPR045155">
    <property type="entry name" value="Beta-lactam_cat"/>
</dbReference>
<dbReference type="SUPFAM" id="SSF56601">
    <property type="entry name" value="beta-lactamase/transpeptidase-like"/>
    <property type="match status" value="1"/>
</dbReference>
<name>A0A2S8B442_9SPHN</name>
<dbReference type="PROSITE" id="PS00146">
    <property type="entry name" value="BETA_LACTAMASE_A"/>
    <property type="match status" value="1"/>
</dbReference>
<keyword evidence="7" id="KW-0732">Signal</keyword>
<dbReference type="Pfam" id="PF13354">
    <property type="entry name" value="Beta-lactamase2"/>
    <property type="match status" value="1"/>
</dbReference>
<evidence type="ECO:0000256" key="3">
    <source>
        <dbReference type="ARBA" id="ARBA00012865"/>
    </source>
</evidence>
<dbReference type="InterPro" id="IPR000871">
    <property type="entry name" value="Beta-lactam_class-A"/>
</dbReference>
<evidence type="ECO:0000256" key="4">
    <source>
        <dbReference type="ARBA" id="ARBA00022801"/>
    </source>
</evidence>
<dbReference type="OrthoDB" id="9784149at2"/>
<sequence length="293" mass="30582">MIRVVVVAAVLLASAACASSEPVREPTGDSAALARTLTAIERRWGGRLGVAVTDTTGRLLFGQRADERFAMCSTFKLLLAGQVLHDAANGGLALDTSLPLVETDLLPHSPYSETQLAAGELRLGSAAEHSVKISDNAAANLILKATGGPPGFTRHMRAMGDAVTRLDRTEPDLNENVPGDPRDTTSPAAMAKSGATLVYGDYLDADGRRTLRSWLVGSTTGRARLRGGLPPAWIAGDKTGSCGTAYNDVAFVEAPDGGRYMVAAYLDRPTVNGDAADAILAEVGRAVAENLPD</sequence>
<comment type="similarity">
    <text evidence="2 6">Belongs to the class-A beta-lactamase family.</text>
</comment>
<evidence type="ECO:0000256" key="1">
    <source>
        <dbReference type="ARBA" id="ARBA00001526"/>
    </source>
</evidence>
<dbReference type="Proteomes" id="UP000238954">
    <property type="component" value="Chromosome"/>
</dbReference>
<keyword evidence="5 6" id="KW-0046">Antibiotic resistance</keyword>
<reference evidence="10" key="1">
    <citation type="submission" date="2017-11" db="EMBL/GenBank/DDBJ databases">
        <title>The complete genome sequence of Sphingopyxis pomeranensis sp. nov. strain WS5A3p.</title>
        <authorList>
            <person name="Kaminski M.A."/>
        </authorList>
    </citation>
    <scope>NUCLEOTIDE SEQUENCE [LARGE SCALE GENOMIC DNA]</scope>
    <source>
        <strain evidence="10">WS5A3p</strain>
    </source>
</reference>
<feature type="signal peptide" evidence="7">
    <location>
        <begin position="1"/>
        <end position="18"/>
    </location>
</feature>
<dbReference type="Gene3D" id="3.40.710.10">
    <property type="entry name" value="DD-peptidase/beta-lactamase superfamily"/>
    <property type="match status" value="1"/>
</dbReference>
<evidence type="ECO:0000313" key="10">
    <source>
        <dbReference type="Proteomes" id="UP000238954"/>
    </source>
</evidence>
<dbReference type="InterPro" id="IPR023650">
    <property type="entry name" value="Beta-lactam_class-A_AS"/>
</dbReference>
<proteinExistence type="inferred from homology"/>
<dbReference type="EC" id="3.5.2.6" evidence="3 6"/>
<feature type="domain" description="Beta-lactamase class A catalytic" evidence="8">
    <location>
        <begin position="49"/>
        <end position="265"/>
    </location>
</feature>
<dbReference type="PROSITE" id="PS51257">
    <property type="entry name" value="PROKAR_LIPOPROTEIN"/>
    <property type="match status" value="1"/>
</dbReference>
<dbReference type="EMBL" id="PHFW01000003">
    <property type="protein sequence ID" value="PQM27127.1"/>
    <property type="molecule type" value="Genomic_DNA"/>
</dbReference>
<evidence type="ECO:0000259" key="8">
    <source>
        <dbReference type="Pfam" id="PF13354"/>
    </source>
</evidence>
<organism evidence="9 10">
    <name type="scientific">Sphingopyxis lindanitolerans</name>
    <dbReference type="NCBI Taxonomy" id="2054227"/>
    <lineage>
        <taxon>Bacteria</taxon>
        <taxon>Pseudomonadati</taxon>
        <taxon>Pseudomonadota</taxon>
        <taxon>Alphaproteobacteria</taxon>
        <taxon>Sphingomonadales</taxon>
        <taxon>Sphingomonadaceae</taxon>
        <taxon>Sphingopyxis</taxon>
    </lineage>
</organism>
<feature type="chain" id="PRO_5015499726" description="Beta-lactamase" evidence="7">
    <location>
        <begin position="19"/>
        <end position="293"/>
    </location>
</feature>
<evidence type="ECO:0000313" key="9">
    <source>
        <dbReference type="EMBL" id="PQM27127.1"/>
    </source>
</evidence>
<dbReference type="RefSeq" id="WP_106000496.1">
    <property type="nucleotide sequence ID" value="NZ_CM009578.1"/>
</dbReference>
<dbReference type="PANTHER" id="PTHR35333:SF3">
    <property type="entry name" value="BETA-LACTAMASE-TYPE TRANSPEPTIDASE FOLD CONTAINING PROTEIN"/>
    <property type="match status" value="1"/>
</dbReference>